<dbReference type="SUPFAM" id="SSF53383">
    <property type="entry name" value="PLP-dependent transferases"/>
    <property type="match status" value="1"/>
</dbReference>
<dbReference type="PANTHER" id="PTHR43092:SF2">
    <property type="entry name" value="HERCYNYLCYSTEINE SULFOXIDE LYASE"/>
    <property type="match status" value="1"/>
</dbReference>
<organism evidence="3 4">
    <name type="scientific">Pochonia chlamydosporia 170</name>
    <dbReference type="NCBI Taxonomy" id="1380566"/>
    <lineage>
        <taxon>Eukaryota</taxon>
        <taxon>Fungi</taxon>
        <taxon>Dikarya</taxon>
        <taxon>Ascomycota</taxon>
        <taxon>Pezizomycotina</taxon>
        <taxon>Sordariomycetes</taxon>
        <taxon>Hypocreomycetidae</taxon>
        <taxon>Hypocreales</taxon>
        <taxon>Clavicipitaceae</taxon>
        <taxon>Pochonia</taxon>
    </lineage>
</organism>
<dbReference type="InterPro" id="IPR000192">
    <property type="entry name" value="Aminotrans_V_dom"/>
</dbReference>
<feature type="domain" description="Aminotransferase class V" evidence="2">
    <location>
        <begin position="75"/>
        <end position="257"/>
    </location>
</feature>
<dbReference type="InterPro" id="IPR015424">
    <property type="entry name" value="PyrdxlP-dep_Trfase"/>
</dbReference>
<dbReference type="KEGG" id="pchm:VFPPC_03192"/>
<dbReference type="EMBL" id="LSBJ02000002">
    <property type="protein sequence ID" value="OAQ70782.1"/>
    <property type="molecule type" value="Genomic_DNA"/>
</dbReference>
<dbReference type="PANTHER" id="PTHR43092">
    <property type="entry name" value="L-CYSTEINE DESULFHYDRASE"/>
    <property type="match status" value="1"/>
</dbReference>
<sequence length="455" mass="51032">MGHQDVLAVRGKTNGEAKPFGPEWKKEFLFDPAWHNLNHGSFGTYPHHIRDKLRAYQDQAESRPDQFILFDQPKLLDAAREEVAKLINAPLDTVVFVGNATDGVNTVLRNLTWAEDGNDVILSFSTVYEACGKAADYLVEYFNGKLEHRGIELTYPLEDSEIIDKFRKAVSKVQADGKRAKVCIFDVVTSRPGVVFPWIEMIKVCKELGVTSLVDGAQGIGMLPLDLTAADPDYFVSNCHKWLHVPRGCAVFYTPVRNQHVLRTTLATSHGFIPKLVQRTTPLPPSAKSAYVNSFEFVGTRDNGPYLCVKDSIAWRRDVCGGEDKIISYLWDLNKKGIKLVADALGTTYLDNSKGTMTNCAMGNVALPVWVGERGEGAKETDVVVAREDKDVVFQWMAQTLVSDYKTFLSRFFIGDRFWVRISAQIYLDLQDYEAAGKILKELCERIGKSEYLKA</sequence>
<dbReference type="Pfam" id="PF00266">
    <property type="entry name" value="Aminotran_5"/>
    <property type="match status" value="1"/>
</dbReference>
<accession>A0A179FYU1</accession>
<dbReference type="RefSeq" id="XP_018147319.1">
    <property type="nucleotide sequence ID" value="XM_018282722.1"/>
</dbReference>
<dbReference type="GeneID" id="28846716"/>
<dbReference type="OrthoDB" id="5978656at2759"/>
<dbReference type="Proteomes" id="UP000078397">
    <property type="component" value="Unassembled WGS sequence"/>
</dbReference>
<comment type="caution">
    <text evidence="3">The sequence shown here is derived from an EMBL/GenBank/DDBJ whole genome shotgun (WGS) entry which is preliminary data.</text>
</comment>
<reference evidence="3 4" key="1">
    <citation type="journal article" date="2016" name="PLoS Pathog.">
        <title>Biosynthesis of antibiotic leucinostatins in bio-control fungus Purpureocillium lilacinum and their inhibition on phytophthora revealed by genome mining.</title>
        <authorList>
            <person name="Wang G."/>
            <person name="Liu Z."/>
            <person name="Lin R."/>
            <person name="Li E."/>
            <person name="Mao Z."/>
            <person name="Ling J."/>
            <person name="Yang Y."/>
            <person name="Yin W.B."/>
            <person name="Xie B."/>
        </authorList>
    </citation>
    <scope>NUCLEOTIDE SEQUENCE [LARGE SCALE GENOMIC DNA]</scope>
    <source>
        <strain evidence="3">170</strain>
    </source>
</reference>
<keyword evidence="1" id="KW-0663">Pyridoxal phosphate</keyword>
<dbReference type="STRING" id="1380566.A0A179FYU1"/>
<dbReference type="InterPro" id="IPR015421">
    <property type="entry name" value="PyrdxlP-dep_Trfase_major"/>
</dbReference>
<dbReference type="Gene3D" id="3.40.640.10">
    <property type="entry name" value="Type I PLP-dependent aspartate aminotransferase-like (Major domain)"/>
    <property type="match status" value="1"/>
</dbReference>
<evidence type="ECO:0000259" key="2">
    <source>
        <dbReference type="Pfam" id="PF00266"/>
    </source>
</evidence>
<evidence type="ECO:0000313" key="3">
    <source>
        <dbReference type="EMBL" id="OAQ70782.1"/>
    </source>
</evidence>
<gene>
    <name evidence="3" type="ORF">VFPPC_03192</name>
</gene>
<protein>
    <submittedName>
        <fullName evidence="3">Cysteine desulfurylase</fullName>
    </submittedName>
</protein>
<evidence type="ECO:0000256" key="1">
    <source>
        <dbReference type="ARBA" id="ARBA00022898"/>
    </source>
</evidence>
<proteinExistence type="predicted"/>
<dbReference type="AlphaFoldDB" id="A0A179FYU1"/>
<name>A0A179FYU1_METCM</name>
<evidence type="ECO:0000313" key="4">
    <source>
        <dbReference type="Proteomes" id="UP000078397"/>
    </source>
</evidence>
<keyword evidence="4" id="KW-1185">Reference proteome</keyword>